<evidence type="ECO:0000313" key="1">
    <source>
        <dbReference type="EMBL" id="WIY23371.1"/>
    </source>
</evidence>
<evidence type="ECO:0000313" key="2">
    <source>
        <dbReference type="Proteomes" id="UP001238334"/>
    </source>
</evidence>
<dbReference type="RefSeq" id="WP_270918024.1">
    <property type="nucleotide sequence ID" value="NZ_CP127247.1"/>
</dbReference>
<name>A0A9Y2NZ95_9RHOB</name>
<sequence length="93" mass="10410">MKVTTVQISCWGAVRSKANQEKKMLMREHPQNFATYEEAVGFAEVELEGGPDFRIKVDSGGSFRVVVITDDGDVKAIMERLNYSVSSMGRNHQ</sequence>
<dbReference type="EMBL" id="CP127247">
    <property type="protein sequence ID" value="WIY23371.1"/>
    <property type="molecule type" value="Genomic_DNA"/>
</dbReference>
<accession>A0A9Y2NZ95</accession>
<proteinExistence type="predicted"/>
<keyword evidence="2" id="KW-1185">Reference proteome</keyword>
<gene>
    <name evidence="1" type="ORF">QPJ95_11910</name>
</gene>
<organism evidence="1 2">
    <name type="scientific">Parasedimentitalea psychrophila</name>
    <dbReference type="NCBI Taxonomy" id="2997337"/>
    <lineage>
        <taxon>Bacteria</taxon>
        <taxon>Pseudomonadati</taxon>
        <taxon>Pseudomonadota</taxon>
        <taxon>Alphaproteobacteria</taxon>
        <taxon>Rhodobacterales</taxon>
        <taxon>Paracoccaceae</taxon>
        <taxon>Parasedimentitalea</taxon>
    </lineage>
</organism>
<dbReference type="Proteomes" id="UP001238334">
    <property type="component" value="Chromosome"/>
</dbReference>
<reference evidence="1 2" key="1">
    <citation type="submission" date="2023-06" db="EMBL/GenBank/DDBJ databases">
        <title>Parasedimentitalea psychrophila sp. nov., a psychrophilic bacterium isolated from deep-sea sediment.</title>
        <authorList>
            <person name="Li A."/>
        </authorList>
    </citation>
    <scope>NUCLEOTIDE SEQUENCE [LARGE SCALE GENOMIC DNA]</scope>
    <source>
        <strain evidence="1 2">QS115</strain>
    </source>
</reference>
<dbReference type="KEGG" id="ppso:QPJ95_11910"/>
<protein>
    <submittedName>
        <fullName evidence="1">Uncharacterized protein</fullName>
    </submittedName>
</protein>
<dbReference type="AlphaFoldDB" id="A0A9Y2NZ95"/>